<reference evidence="3 4" key="1">
    <citation type="submission" date="2011-08" db="EMBL/GenBank/DDBJ databases">
        <authorList>
            <person name="Weinstock G."/>
            <person name="Sodergren E."/>
            <person name="Clifton S."/>
            <person name="Fulton L."/>
            <person name="Fulton B."/>
            <person name="Courtney L."/>
            <person name="Fronick C."/>
            <person name="Harrison M."/>
            <person name="Strong C."/>
            <person name="Farmer C."/>
            <person name="Delahaunty K."/>
            <person name="Markovic C."/>
            <person name="Hall O."/>
            <person name="Minx P."/>
            <person name="Tomlinson C."/>
            <person name="Mitreva M."/>
            <person name="Hou S."/>
            <person name="Chen J."/>
            <person name="Wollam A."/>
            <person name="Pepin K.H."/>
            <person name="Johnson M."/>
            <person name="Bhonagiri V."/>
            <person name="Zhang X."/>
            <person name="Suruliraj S."/>
            <person name="Warren W."/>
            <person name="Chinwalla A."/>
            <person name="Mardis E.R."/>
            <person name="Wilson R.K."/>
        </authorList>
    </citation>
    <scope>NUCLEOTIDE SEQUENCE [LARGE SCALE GENOMIC DNA]</scope>
    <source>
        <strain evidence="3 4">F0357</strain>
    </source>
</reference>
<dbReference type="PANTHER" id="PTHR40047">
    <property type="entry name" value="UPF0703 PROTEIN YCGQ"/>
    <property type="match status" value="1"/>
</dbReference>
<sequence length="252" mass="28159">MAVKPAFSGRLSVFEGLGLLFLSFVLAALVVTGRYGAFIIPPLAPFIGVSAAVFFIWGLTDIVRARSLYRRIYTPVAGVFVIALLFAFPAFFGIVPKAPAIAAASDTDATGEERPFGIDFENREGDGINTKEKRIILNTKNWYRTIFEITKHNKDYEGYDIYLEGFVSYHDDELTGNDFTPSRYLMICCVNDMSPFGIGCNVQGARHYPEYTWVAVKGKIKSSTYHGMNRPLIDVEEVRPAGKIEGYVYPYK</sequence>
<protein>
    <submittedName>
        <fullName evidence="3">TIGR03943 family protein</fullName>
    </submittedName>
</protein>
<feature type="transmembrane region" description="Helical" evidence="1">
    <location>
        <begin position="72"/>
        <end position="95"/>
    </location>
</feature>
<name>G9YFW5_9FIRM</name>
<organism evidence="3 4">
    <name type="scientific">Anaeroglobus geminatus F0357</name>
    <dbReference type="NCBI Taxonomy" id="861450"/>
    <lineage>
        <taxon>Bacteria</taxon>
        <taxon>Bacillati</taxon>
        <taxon>Bacillota</taxon>
        <taxon>Negativicutes</taxon>
        <taxon>Veillonellales</taxon>
        <taxon>Veillonellaceae</taxon>
        <taxon>Anaeroglobus</taxon>
    </lineage>
</organism>
<feature type="transmembrane region" description="Helical" evidence="1">
    <location>
        <begin position="12"/>
        <end position="32"/>
    </location>
</feature>
<dbReference type="HOGENOM" id="CLU_070027_0_1_9"/>
<evidence type="ECO:0000259" key="2">
    <source>
        <dbReference type="Pfam" id="PF21537"/>
    </source>
</evidence>
<dbReference type="NCBIfam" id="TIGR03943">
    <property type="entry name" value="TIGR03943 family putative permease subunit"/>
    <property type="match status" value="1"/>
</dbReference>
<proteinExistence type="predicted"/>
<dbReference type="Pfam" id="PF21537">
    <property type="entry name" value="DUF1980_C"/>
    <property type="match status" value="1"/>
</dbReference>
<dbReference type="InterPro" id="IPR015402">
    <property type="entry name" value="DUF1980"/>
</dbReference>
<feature type="domain" description="DUF1980" evidence="2">
    <location>
        <begin position="130"/>
        <end position="250"/>
    </location>
</feature>
<accession>G9YFW5</accession>
<evidence type="ECO:0000313" key="4">
    <source>
        <dbReference type="Proteomes" id="UP000005481"/>
    </source>
</evidence>
<gene>
    <name evidence="3" type="ORF">HMPREF0080_00528</name>
</gene>
<keyword evidence="1" id="KW-0812">Transmembrane</keyword>
<dbReference type="PANTHER" id="PTHR40047:SF1">
    <property type="entry name" value="UPF0703 PROTEIN YCGQ"/>
    <property type="match status" value="1"/>
</dbReference>
<dbReference type="EMBL" id="AGCJ01000016">
    <property type="protein sequence ID" value="EHM42656.1"/>
    <property type="molecule type" value="Genomic_DNA"/>
</dbReference>
<evidence type="ECO:0000313" key="3">
    <source>
        <dbReference type="EMBL" id="EHM42656.1"/>
    </source>
</evidence>
<dbReference type="PATRIC" id="fig|861450.3.peg.505"/>
<dbReference type="InterPro" id="IPR048447">
    <property type="entry name" value="DUF1980_C"/>
</dbReference>
<dbReference type="OrthoDB" id="9770408at2"/>
<dbReference type="STRING" id="861450.HMPREF0080_00528"/>
<evidence type="ECO:0000256" key="1">
    <source>
        <dbReference type="SAM" id="Phobius"/>
    </source>
</evidence>
<dbReference type="AlphaFoldDB" id="G9YFW5"/>
<keyword evidence="4" id="KW-1185">Reference proteome</keyword>
<dbReference type="eggNOG" id="COG3689">
    <property type="taxonomic scope" value="Bacteria"/>
</dbReference>
<comment type="caution">
    <text evidence="3">The sequence shown here is derived from an EMBL/GenBank/DDBJ whole genome shotgun (WGS) entry which is preliminary data.</text>
</comment>
<feature type="transmembrane region" description="Helical" evidence="1">
    <location>
        <begin position="38"/>
        <end position="60"/>
    </location>
</feature>
<keyword evidence="1" id="KW-1133">Transmembrane helix</keyword>
<dbReference type="Proteomes" id="UP000005481">
    <property type="component" value="Unassembled WGS sequence"/>
</dbReference>
<dbReference type="InterPro" id="IPR052955">
    <property type="entry name" value="UPF0703_membrane_permease"/>
</dbReference>
<keyword evidence="1" id="KW-0472">Membrane</keyword>